<sequence length="290" mass="33256">MPRHDHPRAFHHHPYPQRGKIPAHPSDRPFPAFEVIIVDGHSADRTVAKANLFAHRLPLFKIVDSPIRDVCRQRNLGAEEAQAETLLFLDADNRIAPHFLLGLKYRQEQSRTDFFTTWVKAEENNLASQAADTLINLYMESQKNTPSPFGVEAAFGATRTKFLKLKGFDRSPYEGARLLKKAVAKKMTFAVFKDPTYSYSLRRVRKLGTFNAISRYAVTEIYRLLDLALPKKKAASLYPMNGGNFYETEAMRQSFFADLRTKIKFQEQKDRLTALARSFLFAEEDSNTKH</sequence>
<evidence type="ECO:0000313" key="9">
    <source>
        <dbReference type="Proteomes" id="UP000034617"/>
    </source>
</evidence>
<feature type="compositionally biased region" description="Basic residues" evidence="6">
    <location>
        <begin position="1"/>
        <end position="15"/>
    </location>
</feature>
<dbReference type="PANTHER" id="PTHR43646">
    <property type="entry name" value="GLYCOSYLTRANSFERASE"/>
    <property type="match status" value="1"/>
</dbReference>
<keyword evidence="5" id="KW-0472">Membrane</keyword>
<dbReference type="GO" id="GO:0016757">
    <property type="term" value="F:glycosyltransferase activity"/>
    <property type="evidence" value="ECO:0007669"/>
    <property type="project" value="UniProtKB-KW"/>
</dbReference>
<evidence type="ECO:0000256" key="5">
    <source>
        <dbReference type="ARBA" id="ARBA00023136"/>
    </source>
</evidence>
<dbReference type="AlphaFoldDB" id="A0A0G1GIR6"/>
<evidence type="ECO:0000313" key="8">
    <source>
        <dbReference type="EMBL" id="KKT34253.1"/>
    </source>
</evidence>
<dbReference type="EMBL" id="LCHM01000083">
    <property type="protein sequence ID" value="KKT34253.1"/>
    <property type="molecule type" value="Genomic_DNA"/>
</dbReference>
<evidence type="ECO:0000256" key="1">
    <source>
        <dbReference type="ARBA" id="ARBA00004236"/>
    </source>
</evidence>
<evidence type="ECO:0000256" key="6">
    <source>
        <dbReference type="SAM" id="MobiDB-lite"/>
    </source>
</evidence>
<dbReference type="SUPFAM" id="SSF53448">
    <property type="entry name" value="Nucleotide-diphospho-sugar transferases"/>
    <property type="match status" value="1"/>
</dbReference>
<dbReference type="Pfam" id="PF00535">
    <property type="entry name" value="Glycos_transf_2"/>
    <property type="match status" value="1"/>
</dbReference>
<organism evidence="8 9">
    <name type="scientific">Candidatus Gottesmanbacteria bacterium GW2011_GWB1_44_11c</name>
    <dbReference type="NCBI Taxonomy" id="1618447"/>
    <lineage>
        <taxon>Bacteria</taxon>
        <taxon>Candidatus Gottesmaniibacteriota</taxon>
    </lineage>
</organism>
<protein>
    <submittedName>
        <fullName evidence="8">Glycosyltransferase</fullName>
    </submittedName>
</protein>
<comment type="caution">
    <text evidence="8">The sequence shown here is derived from an EMBL/GenBank/DDBJ whole genome shotgun (WGS) entry which is preliminary data.</text>
</comment>
<keyword evidence="2" id="KW-1003">Cell membrane</keyword>
<dbReference type="Proteomes" id="UP000034617">
    <property type="component" value="Unassembled WGS sequence"/>
</dbReference>
<gene>
    <name evidence="8" type="ORF">UW22_C0083G0007</name>
</gene>
<dbReference type="PANTHER" id="PTHR43646:SF2">
    <property type="entry name" value="GLYCOSYLTRANSFERASE 2-LIKE DOMAIN-CONTAINING PROTEIN"/>
    <property type="match status" value="1"/>
</dbReference>
<feature type="region of interest" description="Disordered" evidence="6">
    <location>
        <begin position="1"/>
        <end position="24"/>
    </location>
</feature>
<keyword evidence="4 8" id="KW-0808">Transferase</keyword>
<reference evidence="8 9" key="1">
    <citation type="journal article" date="2015" name="Nature">
        <title>rRNA introns, odd ribosomes, and small enigmatic genomes across a large radiation of phyla.</title>
        <authorList>
            <person name="Brown C.T."/>
            <person name="Hug L.A."/>
            <person name="Thomas B.C."/>
            <person name="Sharon I."/>
            <person name="Castelle C.J."/>
            <person name="Singh A."/>
            <person name="Wilkins M.J."/>
            <person name="Williams K.H."/>
            <person name="Banfield J.F."/>
        </authorList>
    </citation>
    <scope>NUCLEOTIDE SEQUENCE [LARGE SCALE GENOMIC DNA]</scope>
</reference>
<name>A0A0G1GIR6_9BACT</name>
<dbReference type="GO" id="GO:0005886">
    <property type="term" value="C:plasma membrane"/>
    <property type="evidence" value="ECO:0007669"/>
    <property type="project" value="UniProtKB-SubCell"/>
</dbReference>
<evidence type="ECO:0000256" key="4">
    <source>
        <dbReference type="ARBA" id="ARBA00022679"/>
    </source>
</evidence>
<evidence type="ECO:0000259" key="7">
    <source>
        <dbReference type="Pfam" id="PF00535"/>
    </source>
</evidence>
<keyword evidence="3" id="KW-0328">Glycosyltransferase</keyword>
<proteinExistence type="predicted"/>
<dbReference type="InterPro" id="IPR001173">
    <property type="entry name" value="Glyco_trans_2-like"/>
</dbReference>
<dbReference type="InterPro" id="IPR029044">
    <property type="entry name" value="Nucleotide-diphossugar_trans"/>
</dbReference>
<comment type="subcellular location">
    <subcellularLocation>
        <location evidence="1">Cell membrane</location>
    </subcellularLocation>
</comment>
<evidence type="ECO:0000256" key="3">
    <source>
        <dbReference type="ARBA" id="ARBA00022676"/>
    </source>
</evidence>
<accession>A0A0G1GIR6</accession>
<evidence type="ECO:0000256" key="2">
    <source>
        <dbReference type="ARBA" id="ARBA00022475"/>
    </source>
</evidence>
<dbReference type="Gene3D" id="3.90.550.10">
    <property type="entry name" value="Spore Coat Polysaccharide Biosynthesis Protein SpsA, Chain A"/>
    <property type="match status" value="1"/>
</dbReference>
<feature type="domain" description="Glycosyltransferase 2-like" evidence="7">
    <location>
        <begin position="29"/>
        <end position="131"/>
    </location>
</feature>